<dbReference type="EMBL" id="VSWC01000171">
    <property type="protein sequence ID" value="KAA1070214.1"/>
    <property type="molecule type" value="Genomic_DNA"/>
</dbReference>
<comment type="caution">
    <text evidence="1">The sequence shown here is derived from an EMBL/GenBank/DDBJ whole genome shotgun (WGS) entry which is preliminary data.</text>
</comment>
<keyword evidence="2" id="KW-1185">Reference proteome</keyword>
<dbReference type="AlphaFoldDB" id="A0A5B0M389"/>
<dbReference type="Proteomes" id="UP000324748">
    <property type="component" value="Unassembled WGS sequence"/>
</dbReference>
<gene>
    <name evidence="1" type="ORF">PGT21_004064</name>
</gene>
<name>A0A5B0M389_PUCGR</name>
<reference evidence="1 2" key="1">
    <citation type="submission" date="2019-05" db="EMBL/GenBank/DDBJ databases">
        <title>Emergence of the Ug99 lineage of the wheat stem rust pathogen through somatic hybridization.</title>
        <authorList>
            <person name="Li F."/>
            <person name="Upadhyaya N.M."/>
            <person name="Sperschneider J."/>
            <person name="Matny O."/>
            <person name="Nguyen-Phuc H."/>
            <person name="Mago R."/>
            <person name="Raley C."/>
            <person name="Miller M.E."/>
            <person name="Silverstein K.A.T."/>
            <person name="Henningsen E."/>
            <person name="Hirsch C.D."/>
            <person name="Visser B."/>
            <person name="Pretorius Z.A."/>
            <person name="Steffenson B.J."/>
            <person name="Schwessinger B."/>
            <person name="Dodds P.N."/>
            <person name="Figueroa M."/>
        </authorList>
    </citation>
    <scope>NUCLEOTIDE SEQUENCE [LARGE SCALE GENOMIC DNA]</scope>
    <source>
        <strain evidence="1">21-0</strain>
    </source>
</reference>
<evidence type="ECO:0000313" key="2">
    <source>
        <dbReference type="Proteomes" id="UP000324748"/>
    </source>
</evidence>
<evidence type="ECO:0000313" key="1">
    <source>
        <dbReference type="EMBL" id="KAA1070214.1"/>
    </source>
</evidence>
<sequence>MRTSHPNFLFLIIDRAPSVGRNVSISPNHLNYSDQKDTKLDRFLGQTIYRAILYTVVSKFLLSLQACRIACALFTDEVTGPIASTSSVHSCTCIYCTKRSKASRSALVENSVGGEVVIGSF</sequence>
<proteinExistence type="predicted"/>
<accession>A0A5B0M389</accession>
<protein>
    <submittedName>
        <fullName evidence="1">Uncharacterized protein</fullName>
    </submittedName>
</protein>
<organism evidence="1 2">
    <name type="scientific">Puccinia graminis f. sp. tritici</name>
    <dbReference type="NCBI Taxonomy" id="56615"/>
    <lineage>
        <taxon>Eukaryota</taxon>
        <taxon>Fungi</taxon>
        <taxon>Dikarya</taxon>
        <taxon>Basidiomycota</taxon>
        <taxon>Pucciniomycotina</taxon>
        <taxon>Pucciniomycetes</taxon>
        <taxon>Pucciniales</taxon>
        <taxon>Pucciniaceae</taxon>
        <taxon>Puccinia</taxon>
    </lineage>
</organism>